<dbReference type="EMBL" id="AP024955">
    <property type="protein sequence ID" value="BCZ78347.1"/>
    <property type="molecule type" value="Genomic_DNA"/>
</dbReference>
<proteinExistence type="predicted"/>
<accession>A0ABM7THA9</accession>
<feature type="compositionally biased region" description="Polar residues" evidence="1">
    <location>
        <begin position="13"/>
        <end position="25"/>
    </location>
</feature>
<protein>
    <submittedName>
        <fullName evidence="2">Uncharacterized protein</fullName>
    </submittedName>
</protein>
<reference evidence="2 3" key="1">
    <citation type="journal article" date="2022" name="Front. Microbiol.">
        <title>Identification and characterization of a novel class of self-sufficient cytochrome P450 hydroxylase involved in cyclohexanecarboxylate degradation in Paraburkholderia terrae strain KU-64.</title>
        <authorList>
            <person name="Yamamoto T."/>
            <person name="Hasegawa Y."/>
            <person name="Iwaki H."/>
        </authorList>
    </citation>
    <scope>NUCLEOTIDE SEQUENCE [LARGE SCALE GENOMIC DNA]</scope>
    <source>
        <strain evidence="2 3">KU-64</strain>
    </source>
</reference>
<organism evidence="2 3">
    <name type="scientific">Paraburkholderia terrae</name>
    <dbReference type="NCBI Taxonomy" id="311230"/>
    <lineage>
        <taxon>Bacteria</taxon>
        <taxon>Pseudomonadati</taxon>
        <taxon>Pseudomonadota</taxon>
        <taxon>Betaproteobacteria</taxon>
        <taxon>Burkholderiales</taxon>
        <taxon>Burkholderiaceae</taxon>
        <taxon>Paraburkholderia</taxon>
    </lineage>
</organism>
<gene>
    <name evidence="2" type="ORF">PTKU64_20220</name>
</gene>
<keyword evidence="3" id="KW-1185">Reference proteome</keyword>
<name>A0ABM7THA9_9BURK</name>
<feature type="compositionally biased region" description="Basic residues" evidence="1">
    <location>
        <begin position="1"/>
        <end position="10"/>
    </location>
</feature>
<dbReference type="Proteomes" id="UP001319874">
    <property type="component" value="Chromosome 1"/>
</dbReference>
<evidence type="ECO:0000313" key="2">
    <source>
        <dbReference type="EMBL" id="BCZ78347.1"/>
    </source>
</evidence>
<evidence type="ECO:0000313" key="3">
    <source>
        <dbReference type="Proteomes" id="UP001319874"/>
    </source>
</evidence>
<sequence>MKALVKKRITRSPCGTNADENTAQSALPRLSAARPQSQTLGLRIVREVRERPDPPAAVRLSPTRRPFAATGRMHHSYGPRSVSNGH</sequence>
<feature type="region of interest" description="Disordered" evidence="1">
    <location>
        <begin position="53"/>
        <end position="86"/>
    </location>
</feature>
<feature type="region of interest" description="Disordered" evidence="1">
    <location>
        <begin position="1"/>
        <end position="35"/>
    </location>
</feature>
<evidence type="ECO:0000256" key="1">
    <source>
        <dbReference type="SAM" id="MobiDB-lite"/>
    </source>
</evidence>